<dbReference type="EMBL" id="SNVW01000016">
    <property type="protein sequence ID" value="TDN41693.1"/>
    <property type="molecule type" value="Genomic_DNA"/>
</dbReference>
<accession>A0A4R6DBK8</accession>
<reference evidence="1 2" key="1">
    <citation type="submission" date="2019-03" db="EMBL/GenBank/DDBJ databases">
        <title>Genomic analyses of the natural microbiome of Caenorhabditis elegans.</title>
        <authorList>
            <person name="Samuel B."/>
        </authorList>
    </citation>
    <scope>NUCLEOTIDE SEQUENCE [LARGE SCALE GENOMIC DNA]</scope>
    <source>
        <strain evidence="1 2">JUb65</strain>
    </source>
</reference>
<proteinExistence type="predicted"/>
<name>A0A4R6DBK8_9MICO</name>
<dbReference type="Proteomes" id="UP000295764">
    <property type="component" value="Unassembled WGS sequence"/>
</dbReference>
<gene>
    <name evidence="1" type="ORF">EDF64_11612</name>
</gene>
<evidence type="ECO:0000313" key="1">
    <source>
        <dbReference type="EMBL" id="TDN41693.1"/>
    </source>
</evidence>
<sequence>MDHLSTDTLPLTLVAGADGPEFVVRIDEHDGTVTLVPRTP</sequence>
<dbReference type="RefSeq" id="WP_279512741.1">
    <property type="nucleotide sequence ID" value="NZ_SNVW01000016.1"/>
</dbReference>
<protein>
    <submittedName>
        <fullName evidence="1">Uncharacterized protein</fullName>
    </submittedName>
</protein>
<dbReference type="AlphaFoldDB" id="A0A4R6DBK8"/>
<comment type="caution">
    <text evidence="1">The sequence shown here is derived from an EMBL/GenBank/DDBJ whole genome shotgun (WGS) entry which is preliminary data.</text>
</comment>
<organism evidence="1 2">
    <name type="scientific">Curtobacterium flaccumfaciens</name>
    <dbReference type="NCBI Taxonomy" id="2035"/>
    <lineage>
        <taxon>Bacteria</taxon>
        <taxon>Bacillati</taxon>
        <taxon>Actinomycetota</taxon>
        <taxon>Actinomycetes</taxon>
        <taxon>Micrococcales</taxon>
        <taxon>Microbacteriaceae</taxon>
        <taxon>Curtobacterium</taxon>
    </lineage>
</organism>
<evidence type="ECO:0000313" key="2">
    <source>
        <dbReference type="Proteomes" id="UP000295764"/>
    </source>
</evidence>